<evidence type="ECO:0008006" key="5">
    <source>
        <dbReference type="Google" id="ProtNLM"/>
    </source>
</evidence>
<dbReference type="Proteomes" id="UP000033647">
    <property type="component" value="Unassembled WGS sequence"/>
</dbReference>
<evidence type="ECO:0000313" key="4">
    <source>
        <dbReference type="Proteomes" id="UP000033647"/>
    </source>
</evidence>
<feature type="transmembrane region" description="Helical" evidence="2">
    <location>
        <begin position="59"/>
        <end position="79"/>
    </location>
</feature>
<proteinExistence type="predicted"/>
<feature type="transmembrane region" description="Helical" evidence="2">
    <location>
        <begin position="154"/>
        <end position="178"/>
    </location>
</feature>
<dbReference type="OrthoDB" id="5284712at2759"/>
<feature type="transmembrane region" description="Helical" evidence="2">
    <location>
        <begin position="124"/>
        <end position="142"/>
    </location>
</feature>
<feature type="region of interest" description="Disordered" evidence="1">
    <location>
        <begin position="255"/>
        <end position="341"/>
    </location>
</feature>
<evidence type="ECO:0000256" key="1">
    <source>
        <dbReference type="SAM" id="MobiDB-lite"/>
    </source>
</evidence>
<evidence type="ECO:0000313" key="3">
    <source>
        <dbReference type="EMBL" id="KJY02120.1"/>
    </source>
</evidence>
<dbReference type="EMBL" id="LAFY01000248">
    <property type="protein sequence ID" value="KJY02120.1"/>
    <property type="molecule type" value="Genomic_DNA"/>
</dbReference>
<organism evidence="3 4">
    <name type="scientific">Zymoseptoria brevis</name>
    <dbReference type="NCBI Taxonomy" id="1047168"/>
    <lineage>
        <taxon>Eukaryota</taxon>
        <taxon>Fungi</taxon>
        <taxon>Dikarya</taxon>
        <taxon>Ascomycota</taxon>
        <taxon>Pezizomycotina</taxon>
        <taxon>Dothideomycetes</taxon>
        <taxon>Dothideomycetidae</taxon>
        <taxon>Mycosphaerellales</taxon>
        <taxon>Mycosphaerellaceae</taxon>
        <taxon>Zymoseptoria</taxon>
    </lineage>
</organism>
<feature type="compositionally biased region" description="Basic and acidic residues" evidence="1">
    <location>
        <begin position="299"/>
        <end position="310"/>
    </location>
</feature>
<name>A0A0F4GXF9_9PEZI</name>
<keyword evidence="2" id="KW-0812">Transmembrane</keyword>
<feature type="transmembrane region" description="Helical" evidence="2">
    <location>
        <begin position="91"/>
        <end position="112"/>
    </location>
</feature>
<evidence type="ECO:0000256" key="2">
    <source>
        <dbReference type="SAM" id="Phobius"/>
    </source>
</evidence>
<dbReference type="PANTHER" id="PTHR37451:SF3">
    <property type="entry name" value="MARVEL DOMAIN-CONTAINING PROTEIN"/>
    <property type="match status" value="1"/>
</dbReference>
<comment type="caution">
    <text evidence="3">The sequence shown here is derived from an EMBL/GenBank/DDBJ whole genome shotgun (WGS) entry which is preliminary data.</text>
</comment>
<keyword evidence="4" id="KW-1185">Reference proteome</keyword>
<keyword evidence="2" id="KW-1133">Transmembrane helix</keyword>
<gene>
    <name evidence="3" type="ORF">TI39_contig256g00001</name>
</gene>
<feature type="compositionally biased region" description="Polar residues" evidence="1">
    <location>
        <begin position="256"/>
        <end position="269"/>
    </location>
</feature>
<dbReference type="STRING" id="1047168.A0A0F4GXF9"/>
<feature type="transmembrane region" description="Helical" evidence="2">
    <location>
        <begin position="224"/>
        <end position="246"/>
    </location>
</feature>
<dbReference type="PANTHER" id="PTHR37451">
    <property type="entry name" value="MARVEL DOMAIN"/>
    <property type="match status" value="1"/>
</dbReference>
<dbReference type="AlphaFoldDB" id="A0A0F4GXF9"/>
<sequence>MLATLWSSSSPRLKWLRRPVAPHPALTTEEAWNNQDPGPDLHVFTAASTIYLLKKWAMLFHNGTLNINTANTIAIFTAMRLPQNKLQQIKAIIHGVQTLLVFIAGCLTLAVMAKSDGHGGETKYYFALCFFTLPAVAFQVVVPLWSRAWRFCNVYAFATIDLLFCILWFVAAIAVAVWNASEVTTTEKPKKEATPKRDDTKETNPTKVLACGSETICKVSKATVGFAVVLFFLFAAASYLSICALIEYRKTGVKPHSTSNIQQSYSQRKNQLEKDAVWSSNTDDIRTSSDGPVNDDDGEHGKGLLRKSDDDGGYLPYPGRRTSYHSQMSVPPLYDPGVARN</sequence>
<accession>A0A0F4GXF9</accession>
<keyword evidence="2" id="KW-0472">Membrane</keyword>
<protein>
    <recommendedName>
        <fullName evidence="5">MARVEL domain-containing protein</fullName>
    </recommendedName>
</protein>
<reference evidence="3 4" key="1">
    <citation type="submission" date="2015-03" db="EMBL/GenBank/DDBJ databases">
        <title>RNA-seq based gene annotation and comparative genomics of four Zymoseptoria species reveal species-specific pathogenicity related genes and transposable element activity.</title>
        <authorList>
            <person name="Grandaubert J."/>
            <person name="Bhattacharyya A."/>
            <person name="Stukenbrock E.H."/>
        </authorList>
    </citation>
    <scope>NUCLEOTIDE SEQUENCE [LARGE SCALE GENOMIC DNA]</scope>
    <source>
        <strain evidence="3 4">Zb18110</strain>
    </source>
</reference>